<name>A0A3N4I7X0_ASCIM</name>
<protein>
    <submittedName>
        <fullName evidence="1">Uncharacterized protein</fullName>
    </submittedName>
</protein>
<reference evidence="1 2" key="1">
    <citation type="journal article" date="2018" name="Nat. Ecol. Evol.">
        <title>Pezizomycetes genomes reveal the molecular basis of ectomycorrhizal truffle lifestyle.</title>
        <authorList>
            <person name="Murat C."/>
            <person name="Payen T."/>
            <person name="Noel B."/>
            <person name="Kuo A."/>
            <person name="Morin E."/>
            <person name="Chen J."/>
            <person name="Kohler A."/>
            <person name="Krizsan K."/>
            <person name="Balestrini R."/>
            <person name="Da Silva C."/>
            <person name="Montanini B."/>
            <person name="Hainaut M."/>
            <person name="Levati E."/>
            <person name="Barry K.W."/>
            <person name="Belfiori B."/>
            <person name="Cichocki N."/>
            <person name="Clum A."/>
            <person name="Dockter R.B."/>
            <person name="Fauchery L."/>
            <person name="Guy J."/>
            <person name="Iotti M."/>
            <person name="Le Tacon F."/>
            <person name="Lindquist E.A."/>
            <person name="Lipzen A."/>
            <person name="Malagnac F."/>
            <person name="Mello A."/>
            <person name="Molinier V."/>
            <person name="Miyauchi S."/>
            <person name="Poulain J."/>
            <person name="Riccioni C."/>
            <person name="Rubini A."/>
            <person name="Sitrit Y."/>
            <person name="Splivallo R."/>
            <person name="Traeger S."/>
            <person name="Wang M."/>
            <person name="Zifcakova L."/>
            <person name="Wipf D."/>
            <person name="Zambonelli A."/>
            <person name="Paolocci F."/>
            <person name="Nowrousian M."/>
            <person name="Ottonello S."/>
            <person name="Baldrian P."/>
            <person name="Spatafora J.W."/>
            <person name="Henrissat B."/>
            <person name="Nagy L.G."/>
            <person name="Aury J.M."/>
            <person name="Wincker P."/>
            <person name="Grigoriev I.V."/>
            <person name="Bonfante P."/>
            <person name="Martin F.M."/>
        </authorList>
    </citation>
    <scope>NUCLEOTIDE SEQUENCE [LARGE SCALE GENOMIC DNA]</scope>
    <source>
        <strain evidence="1 2">RN42</strain>
    </source>
</reference>
<sequence>MPGVKTCPVNMPVSISETSNAPVRVELRSMKMHWLRIQRMENDLPVLAELGERASICLSGTSDKTVEVVVERRSQYNIPENTQTLHSDGLVQYKFFLVPAFPYDVNTPAVNPTLYNFEFDANSPDFHDSPCRKHSVLLPSSDFRRCFCKRKMDILVDHIDNAGGTGFLKFTTVTRPPSPSQL</sequence>
<keyword evidence="2" id="KW-1185">Reference proteome</keyword>
<dbReference type="EMBL" id="ML119690">
    <property type="protein sequence ID" value="RPA80220.1"/>
    <property type="molecule type" value="Genomic_DNA"/>
</dbReference>
<organism evidence="1 2">
    <name type="scientific">Ascobolus immersus RN42</name>
    <dbReference type="NCBI Taxonomy" id="1160509"/>
    <lineage>
        <taxon>Eukaryota</taxon>
        <taxon>Fungi</taxon>
        <taxon>Dikarya</taxon>
        <taxon>Ascomycota</taxon>
        <taxon>Pezizomycotina</taxon>
        <taxon>Pezizomycetes</taxon>
        <taxon>Pezizales</taxon>
        <taxon>Ascobolaceae</taxon>
        <taxon>Ascobolus</taxon>
    </lineage>
</organism>
<gene>
    <name evidence="1" type="ORF">BJ508DRAFT_307608</name>
</gene>
<accession>A0A3N4I7X0</accession>
<evidence type="ECO:0000313" key="1">
    <source>
        <dbReference type="EMBL" id="RPA80220.1"/>
    </source>
</evidence>
<dbReference type="AlphaFoldDB" id="A0A3N4I7X0"/>
<dbReference type="Proteomes" id="UP000275078">
    <property type="component" value="Unassembled WGS sequence"/>
</dbReference>
<evidence type="ECO:0000313" key="2">
    <source>
        <dbReference type="Proteomes" id="UP000275078"/>
    </source>
</evidence>
<proteinExistence type="predicted"/>